<accession>A0ABQ8U9G0</accession>
<evidence type="ECO:0000313" key="1">
    <source>
        <dbReference type="EMBL" id="KAJ4454217.1"/>
    </source>
</evidence>
<dbReference type="EMBL" id="JAPMOS010000175">
    <property type="protein sequence ID" value="KAJ4454217.1"/>
    <property type="molecule type" value="Genomic_DNA"/>
</dbReference>
<reference evidence="1" key="1">
    <citation type="journal article" date="2022" name="bioRxiv">
        <title>Genomics of Preaxostyla Flagellates Illuminates Evolutionary Transitions and the Path Towards Mitochondrial Loss.</title>
        <authorList>
            <person name="Novak L.V.F."/>
            <person name="Treitli S.C."/>
            <person name="Pyrih J."/>
            <person name="Halakuc P."/>
            <person name="Pipaliya S.V."/>
            <person name="Vacek V."/>
            <person name="Brzon O."/>
            <person name="Soukal P."/>
            <person name="Eme L."/>
            <person name="Dacks J.B."/>
            <person name="Karnkowska A."/>
            <person name="Elias M."/>
            <person name="Hampl V."/>
        </authorList>
    </citation>
    <scope>NUCLEOTIDE SEQUENCE</scope>
    <source>
        <strain evidence="1">RCP-MX</strain>
    </source>
</reference>
<name>A0ABQ8U9G0_9EUKA</name>
<evidence type="ECO:0000313" key="2">
    <source>
        <dbReference type="Proteomes" id="UP001141327"/>
    </source>
</evidence>
<organism evidence="1 2">
    <name type="scientific">Paratrimastix pyriformis</name>
    <dbReference type="NCBI Taxonomy" id="342808"/>
    <lineage>
        <taxon>Eukaryota</taxon>
        <taxon>Metamonada</taxon>
        <taxon>Preaxostyla</taxon>
        <taxon>Paratrimastigidae</taxon>
        <taxon>Paratrimastix</taxon>
    </lineage>
</organism>
<dbReference type="Proteomes" id="UP001141327">
    <property type="component" value="Unassembled WGS sequence"/>
</dbReference>
<sequence length="81" mass="9002">MLFASSFMIPDLGAPPRCPHSRIAASSSGFYFLSIMMTLLRFQPRTPTLAAPGSQRRMRGLKALVWCWGQATSEALAREQQ</sequence>
<keyword evidence="2" id="KW-1185">Reference proteome</keyword>
<gene>
    <name evidence="1" type="ORF">PAPYR_11132</name>
</gene>
<proteinExistence type="predicted"/>
<protein>
    <submittedName>
        <fullName evidence="1">Uncharacterized protein</fullName>
    </submittedName>
</protein>
<comment type="caution">
    <text evidence="1">The sequence shown here is derived from an EMBL/GenBank/DDBJ whole genome shotgun (WGS) entry which is preliminary data.</text>
</comment>